<feature type="compositionally biased region" description="Low complexity" evidence="1">
    <location>
        <begin position="234"/>
        <end position="260"/>
    </location>
</feature>
<keyword evidence="3" id="KW-1185">Reference proteome</keyword>
<dbReference type="EMBL" id="KZ992488">
    <property type="protein sequence ID" value="RKP09802.1"/>
    <property type="molecule type" value="Genomic_DNA"/>
</dbReference>
<name>A0A4P9XUY9_9FUNG</name>
<sequence>MDSGDMPKIALDSVGDVHFLRQGLEETAAEALKEMQPELERRTAKLNEKQRAEVNRHMEAILKQWLNGVFKLAGSNMTVNELPYEEAMKTAKVKIKPFDHKLKEQTAALQVEFKRLILQIAERRKQLPSQVAKLVDGLLQMERALMDDTLAMVLSGEETPAQAGEEALPTTNVLLAPEKAHAEYAAAVTRLAELKRLLPAAAGRVERAATYAKDCLDQAEHTASKAALFDVGDASTSPAPSAEASPEETAQRQRTATTRAKSALVQKLRRGHRKRPYEDLF</sequence>
<dbReference type="Proteomes" id="UP000271241">
    <property type="component" value="Unassembled WGS sequence"/>
</dbReference>
<dbReference type="Pfam" id="PF08641">
    <property type="entry name" value="Mis14"/>
    <property type="match status" value="1"/>
</dbReference>
<proteinExistence type="predicted"/>
<accession>A0A4P9XUY9</accession>
<evidence type="ECO:0000313" key="2">
    <source>
        <dbReference type="EMBL" id="RKP09802.1"/>
    </source>
</evidence>
<organism evidence="2 3">
    <name type="scientific">Thamnocephalis sphaerospora</name>
    <dbReference type="NCBI Taxonomy" id="78915"/>
    <lineage>
        <taxon>Eukaryota</taxon>
        <taxon>Fungi</taxon>
        <taxon>Fungi incertae sedis</taxon>
        <taxon>Zoopagomycota</taxon>
        <taxon>Zoopagomycotina</taxon>
        <taxon>Zoopagomycetes</taxon>
        <taxon>Zoopagales</taxon>
        <taxon>Sigmoideomycetaceae</taxon>
        <taxon>Thamnocephalis</taxon>
    </lineage>
</organism>
<dbReference type="OrthoDB" id="2135762at2759"/>
<dbReference type="AlphaFoldDB" id="A0A4P9XUY9"/>
<dbReference type="PANTHER" id="PTHR31749:SF3">
    <property type="entry name" value="KINETOCHORE-ASSOCIATED PROTEIN NSL1 HOMOLOG"/>
    <property type="match status" value="1"/>
</dbReference>
<gene>
    <name evidence="2" type="ORF">THASP1DRAFT_28421</name>
</gene>
<dbReference type="InterPro" id="IPR013950">
    <property type="entry name" value="Mis14/Nsl1"/>
</dbReference>
<dbReference type="GO" id="GO:0000444">
    <property type="term" value="C:MIS12/MIND type complex"/>
    <property type="evidence" value="ECO:0007669"/>
    <property type="project" value="TreeGrafter"/>
</dbReference>
<dbReference type="GO" id="GO:0000070">
    <property type="term" value="P:mitotic sister chromatid segregation"/>
    <property type="evidence" value="ECO:0007669"/>
    <property type="project" value="InterPro"/>
</dbReference>
<evidence type="ECO:0000313" key="3">
    <source>
        <dbReference type="Proteomes" id="UP000271241"/>
    </source>
</evidence>
<feature type="region of interest" description="Disordered" evidence="1">
    <location>
        <begin position="232"/>
        <end position="281"/>
    </location>
</feature>
<reference evidence="3" key="1">
    <citation type="journal article" date="2018" name="Nat. Microbiol.">
        <title>Leveraging single-cell genomics to expand the fungal tree of life.</title>
        <authorList>
            <person name="Ahrendt S.R."/>
            <person name="Quandt C.A."/>
            <person name="Ciobanu D."/>
            <person name="Clum A."/>
            <person name="Salamov A."/>
            <person name="Andreopoulos B."/>
            <person name="Cheng J.F."/>
            <person name="Woyke T."/>
            <person name="Pelin A."/>
            <person name="Henrissat B."/>
            <person name="Reynolds N.K."/>
            <person name="Benny G.L."/>
            <person name="Smith M.E."/>
            <person name="James T.Y."/>
            <person name="Grigoriev I.V."/>
        </authorList>
    </citation>
    <scope>NUCLEOTIDE SEQUENCE [LARGE SCALE GENOMIC DNA]</scope>
    <source>
        <strain evidence="3">RSA 1356</strain>
    </source>
</reference>
<dbReference type="PANTHER" id="PTHR31749">
    <property type="entry name" value="KINETOCHORE-ASSOCIATED PROTEIN NSL1 HOMOLOG"/>
    <property type="match status" value="1"/>
</dbReference>
<protein>
    <submittedName>
        <fullName evidence="2">Uncharacterized protein</fullName>
    </submittedName>
</protein>
<evidence type="ECO:0000256" key="1">
    <source>
        <dbReference type="SAM" id="MobiDB-lite"/>
    </source>
</evidence>